<dbReference type="SUPFAM" id="SSF51182">
    <property type="entry name" value="RmlC-like cupins"/>
    <property type="match status" value="1"/>
</dbReference>
<evidence type="ECO:0000259" key="1">
    <source>
        <dbReference type="Pfam" id="PF12973"/>
    </source>
</evidence>
<name>A0A2N7X9M4_9BURK</name>
<dbReference type="RefSeq" id="WP_018439640.1">
    <property type="nucleotide sequence ID" value="NZ_KB890165.1"/>
</dbReference>
<accession>A0A2N7X9M4</accession>
<dbReference type="EMBL" id="PNYC01000001">
    <property type="protein sequence ID" value="PMS38428.1"/>
    <property type="molecule type" value="Genomic_DNA"/>
</dbReference>
<dbReference type="STRING" id="863227.GCA_000373005_01108"/>
<sequence length="127" mass="13899">MDEHEVKVVDTNTVPWTQLSVPELNASILQKVCIVDGETGMSVAKVCYKAGFTNVSHWHNCAHGMYVLDGILVTSAGSFGPGSFVWFPEGTTMSHGAQGDNDVTFLFITNKPFDIHYTHVEGPRPTE</sequence>
<protein>
    <submittedName>
        <fullName evidence="2">DUF4437 domain-containing protein</fullName>
    </submittedName>
</protein>
<feature type="domain" description="ChrR-like cupin" evidence="1">
    <location>
        <begin position="7"/>
        <end position="112"/>
    </location>
</feature>
<evidence type="ECO:0000313" key="3">
    <source>
        <dbReference type="Proteomes" id="UP000235777"/>
    </source>
</evidence>
<organism evidence="2 3">
    <name type="scientific">Trinickia symbiotica</name>
    <dbReference type="NCBI Taxonomy" id="863227"/>
    <lineage>
        <taxon>Bacteria</taxon>
        <taxon>Pseudomonadati</taxon>
        <taxon>Pseudomonadota</taxon>
        <taxon>Betaproteobacteria</taxon>
        <taxon>Burkholderiales</taxon>
        <taxon>Burkholderiaceae</taxon>
        <taxon>Trinickia</taxon>
    </lineage>
</organism>
<keyword evidence="3" id="KW-1185">Reference proteome</keyword>
<proteinExistence type="predicted"/>
<gene>
    <name evidence="2" type="ORF">C0Z20_00640</name>
</gene>
<comment type="caution">
    <text evidence="2">The sequence shown here is derived from an EMBL/GenBank/DDBJ whole genome shotgun (WGS) entry which is preliminary data.</text>
</comment>
<dbReference type="InterPro" id="IPR014710">
    <property type="entry name" value="RmlC-like_jellyroll"/>
</dbReference>
<dbReference type="Pfam" id="PF12973">
    <property type="entry name" value="Cupin_7"/>
    <property type="match status" value="1"/>
</dbReference>
<dbReference type="Proteomes" id="UP000235777">
    <property type="component" value="Unassembled WGS sequence"/>
</dbReference>
<dbReference type="InterPro" id="IPR011051">
    <property type="entry name" value="RmlC_Cupin_sf"/>
</dbReference>
<dbReference type="InterPro" id="IPR025979">
    <property type="entry name" value="ChrR-like_cupin_dom"/>
</dbReference>
<dbReference type="OrthoDB" id="345639at2"/>
<dbReference type="Gene3D" id="2.60.120.10">
    <property type="entry name" value="Jelly Rolls"/>
    <property type="match status" value="1"/>
</dbReference>
<reference evidence="2 3" key="1">
    <citation type="submission" date="2018-01" db="EMBL/GenBank/DDBJ databases">
        <title>Whole genome analyses suggest that Burkholderia sensu lato contains two further novel genera in the rhizoxinica-symbiotica group Mycetohabitans gen. nov., and Trinickia gen. nov.: implications for the evolution of diazotrophy and nodulation in the Burkholderiaceae.</title>
        <authorList>
            <person name="Estrada-de los Santos P."/>
            <person name="Palmer M."/>
            <person name="Chavez-Ramirez B."/>
            <person name="Beukes C."/>
            <person name="Steenkamp E.T."/>
            <person name="Hirsch A.M."/>
            <person name="Manyaka P."/>
            <person name="Maluk M."/>
            <person name="Lafos M."/>
            <person name="Crook M."/>
            <person name="Gross E."/>
            <person name="Simon M.F."/>
            <person name="Bueno dos Reis Junior F."/>
            <person name="Poole P.S."/>
            <person name="Venter S.N."/>
            <person name="James E.K."/>
        </authorList>
    </citation>
    <scope>NUCLEOTIDE SEQUENCE [LARGE SCALE GENOMIC DNA]</scope>
    <source>
        <strain evidence="2 3">JPY 581</strain>
    </source>
</reference>
<evidence type="ECO:0000313" key="2">
    <source>
        <dbReference type="EMBL" id="PMS38428.1"/>
    </source>
</evidence>
<dbReference type="AlphaFoldDB" id="A0A2N7X9M4"/>